<evidence type="ECO:0000256" key="5">
    <source>
        <dbReference type="ARBA" id="ARBA00023002"/>
    </source>
</evidence>
<evidence type="ECO:0000256" key="2">
    <source>
        <dbReference type="ARBA" id="ARBA00008072"/>
    </source>
</evidence>
<dbReference type="Gene3D" id="3.40.50.720">
    <property type="entry name" value="NAD(P)-binding Rossmann-like Domain"/>
    <property type="match status" value="1"/>
</dbReference>
<dbReference type="GO" id="GO:0005737">
    <property type="term" value="C:cytoplasm"/>
    <property type="evidence" value="ECO:0007669"/>
    <property type="project" value="TreeGrafter"/>
</dbReference>
<feature type="domain" description="Enoyl reductase (ER)" evidence="7">
    <location>
        <begin position="36"/>
        <end position="392"/>
    </location>
</feature>
<dbReference type="GO" id="GO:0000721">
    <property type="term" value="F:(R,R)-butanediol dehydrogenase activity"/>
    <property type="evidence" value="ECO:0007669"/>
    <property type="project" value="TreeGrafter"/>
</dbReference>
<dbReference type="SUPFAM" id="SSF50129">
    <property type="entry name" value="GroES-like"/>
    <property type="match status" value="1"/>
</dbReference>
<gene>
    <name evidence="8" type="ORF">D0863_04047</name>
</gene>
<dbReference type="SUPFAM" id="SSF53383">
    <property type="entry name" value="PLP-dependent transferases"/>
    <property type="match status" value="1"/>
</dbReference>
<dbReference type="SMART" id="SM00829">
    <property type="entry name" value="PKS_ER"/>
    <property type="match status" value="1"/>
</dbReference>
<organism evidence="8 9">
    <name type="scientific">Hortaea werneckii</name>
    <name type="common">Black yeast</name>
    <name type="synonym">Cladosporium werneckii</name>
    <dbReference type="NCBI Taxonomy" id="91943"/>
    <lineage>
        <taxon>Eukaryota</taxon>
        <taxon>Fungi</taxon>
        <taxon>Dikarya</taxon>
        <taxon>Ascomycota</taxon>
        <taxon>Pezizomycotina</taxon>
        <taxon>Dothideomycetes</taxon>
        <taxon>Dothideomycetidae</taxon>
        <taxon>Mycosphaerellales</taxon>
        <taxon>Teratosphaeriaceae</taxon>
        <taxon>Hortaea</taxon>
    </lineage>
</organism>
<evidence type="ECO:0000256" key="4">
    <source>
        <dbReference type="ARBA" id="ARBA00022833"/>
    </source>
</evidence>
<proteinExistence type="inferred from homology"/>
<evidence type="ECO:0000256" key="6">
    <source>
        <dbReference type="RuleBase" id="RU361277"/>
    </source>
</evidence>
<comment type="caution">
    <text evidence="8">The sequence shown here is derived from an EMBL/GenBank/DDBJ whole genome shotgun (WGS) entry which is preliminary data.</text>
</comment>
<dbReference type="InterPro" id="IPR015424">
    <property type="entry name" value="PyrdxlP-dep_Trfase"/>
</dbReference>
<evidence type="ECO:0000313" key="9">
    <source>
        <dbReference type="Proteomes" id="UP000269276"/>
    </source>
</evidence>
<dbReference type="InterPro" id="IPR036291">
    <property type="entry name" value="NAD(P)-bd_dom_sf"/>
</dbReference>
<comment type="similarity">
    <text evidence="2 6">Belongs to the zinc-containing alcohol dehydrogenase family.</text>
</comment>
<keyword evidence="5" id="KW-0560">Oxidoreductase</keyword>
<dbReference type="Pfam" id="PF00107">
    <property type="entry name" value="ADH_zinc_N"/>
    <property type="match status" value="1"/>
</dbReference>
<evidence type="ECO:0000256" key="1">
    <source>
        <dbReference type="ARBA" id="ARBA00001947"/>
    </source>
</evidence>
<dbReference type="FunFam" id="6.10.140.2150:FF:000001">
    <property type="entry name" value="Sphingosine-1-phosphate lyase 1"/>
    <property type="match status" value="1"/>
</dbReference>
<reference evidence="8 9" key="1">
    <citation type="journal article" date="2018" name="BMC Genomics">
        <title>Genomic evidence for intraspecific hybridization in a clonal and extremely halotolerant yeast.</title>
        <authorList>
            <person name="Gostincar C."/>
            <person name="Stajich J.E."/>
            <person name="Zupancic J."/>
            <person name="Zalar P."/>
            <person name="Gunde-Cimerman N."/>
        </authorList>
    </citation>
    <scope>NUCLEOTIDE SEQUENCE [LARGE SCALE GENOMIC DNA]</scope>
    <source>
        <strain evidence="8 9">EXF-2682</strain>
    </source>
</reference>
<dbReference type="Gene3D" id="3.90.180.10">
    <property type="entry name" value="Medium-chain alcohol dehydrogenases, catalytic domain"/>
    <property type="match status" value="1"/>
</dbReference>
<dbReference type="Proteomes" id="UP000269276">
    <property type="component" value="Unassembled WGS sequence"/>
</dbReference>
<evidence type="ECO:0000256" key="3">
    <source>
        <dbReference type="ARBA" id="ARBA00022723"/>
    </source>
</evidence>
<dbReference type="OrthoDB" id="3941538at2759"/>
<dbReference type="Pfam" id="PF08240">
    <property type="entry name" value="ADH_N"/>
    <property type="match status" value="1"/>
</dbReference>
<keyword evidence="4 6" id="KW-0862">Zinc</keyword>
<dbReference type="InterPro" id="IPR013149">
    <property type="entry name" value="ADH-like_C"/>
</dbReference>
<dbReference type="SUPFAM" id="SSF51735">
    <property type="entry name" value="NAD(P)-binding Rossmann-fold domains"/>
    <property type="match status" value="1"/>
</dbReference>
<dbReference type="InterPro" id="IPR011032">
    <property type="entry name" value="GroES-like_sf"/>
</dbReference>
<dbReference type="AlphaFoldDB" id="A0A3M7EAG9"/>
<dbReference type="PANTHER" id="PTHR43161">
    <property type="entry name" value="SORBITOL DEHYDROGENASE"/>
    <property type="match status" value="1"/>
</dbReference>
<dbReference type="InterPro" id="IPR013154">
    <property type="entry name" value="ADH-like_N"/>
</dbReference>
<dbReference type="InterPro" id="IPR015422">
    <property type="entry name" value="PyrdxlP-dep_Trfase_small"/>
</dbReference>
<dbReference type="InterPro" id="IPR020843">
    <property type="entry name" value="ER"/>
</dbReference>
<accession>A0A3M7EAG9</accession>
<dbReference type="GO" id="GO:0034079">
    <property type="term" value="P:butanediol biosynthetic process"/>
    <property type="evidence" value="ECO:0007669"/>
    <property type="project" value="TreeGrafter"/>
</dbReference>
<evidence type="ECO:0000313" key="8">
    <source>
        <dbReference type="EMBL" id="RMY73146.1"/>
    </source>
</evidence>
<keyword evidence="3 6" id="KW-0479">Metal-binding</keyword>
<protein>
    <recommendedName>
        <fullName evidence="7">Enoyl reductase (ER) domain-containing protein</fullName>
    </recommendedName>
</protein>
<dbReference type="PANTHER" id="PTHR43161:SF23">
    <property type="entry name" value="(R,R)-BUTANEDIOL DEHYDROGENASE-RELATED"/>
    <property type="match status" value="1"/>
</dbReference>
<sequence>MTTTTTTLLTQDPNLVLKNRPAPRTDRQMKALRFHGKEDLRYEDISEPACGKGQVKIKPAWCGICGSDLHEYTGGPSLCPTSPHPITGETVPLTFGHEFSGVIEDIGEGVSERFSRGDRVCVQPIIYDGECGACQDGLINCCYKNGFIGLSGWGGGLSEHVVVPEYAVYKIPDNVGLDVAALVEPLAVGWHAVNASPFKPSDTALILGGGPIGLAVIQALRAKGCQQIIVSEVSPMRKQFAREFGAHVVLDPTEDDIVVCCKARTKNQGVQVTFDCAGVQQGLDQAVLALRARGTHVNIAIWEKRCSIFPNDLVFRERSYMGVATYQKGDFQEVIEALSDGRLDMAKKMITKRIGLDEVVEEGFKSLIKDKTNQVKVMVSVVAFRAVQTQKHELKVDIYDVADGMSARGWHLNALQDPAAIHVAVTIPIVAVIDDLIKDLEEVVLSCQGKAVEKKGDTAALYGVAGALPDKSVVRELATGFLDTLHKA</sequence>
<dbReference type="GO" id="GO:0008270">
    <property type="term" value="F:zinc ion binding"/>
    <property type="evidence" value="ECO:0007669"/>
    <property type="project" value="InterPro"/>
</dbReference>
<evidence type="ECO:0000259" key="7">
    <source>
        <dbReference type="SMART" id="SM00829"/>
    </source>
</evidence>
<dbReference type="PROSITE" id="PS00059">
    <property type="entry name" value="ADH_ZINC"/>
    <property type="match status" value="1"/>
</dbReference>
<dbReference type="InterPro" id="IPR002328">
    <property type="entry name" value="ADH_Zn_CS"/>
</dbReference>
<name>A0A3M7EAG9_HORWE</name>
<comment type="cofactor">
    <cofactor evidence="1 6">
        <name>Zn(2+)</name>
        <dbReference type="ChEBI" id="CHEBI:29105"/>
    </cofactor>
</comment>
<dbReference type="Gene3D" id="6.10.140.2150">
    <property type="match status" value="1"/>
</dbReference>
<dbReference type="EMBL" id="QWIP01000103">
    <property type="protein sequence ID" value="RMY73146.1"/>
    <property type="molecule type" value="Genomic_DNA"/>
</dbReference>
<dbReference type="CDD" id="cd08233">
    <property type="entry name" value="butanediol_DH_like"/>
    <property type="match status" value="1"/>
</dbReference>
<dbReference type="Gene3D" id="3.90.1150.10">
    <property type="entry name" value="Aspartate Aminotransferase, domain 1"/>
    <property type="match status" value="1"/>
</dbReference>